<feature type="region of interest" description="Disordered" evidence="1">
    <location>
        <begin position="1"/>
        <end position="82"/>
    </location>
</feature>
<feature type="compositionally biased region" description="Basic and acidic residues" evidence="1">
    <location>
        <begin position="35"/>
        <end position="44"/>
    </location>
</feature>
<organism evidence="2 3">
    <name type="scientific">Acrocarpospora pleiomorpha</name>
    <dbReference type="NCBI Taxonomy" id="90975"/>
    <lineage>
        <taxon>Bacteria</taxon>
        <taxon>Bacillati</taxon>
        <taxon>Actinomycetota</taxon>
        <taxon>Actinomycetes</taxon>
        <taxon>Streptosporangiales</taxon>
        <taxon>Streptosporangiaceae</taxon>
        <taxon>Acrocarpospora</taxon>
    </lineage>
</organism>
<proteinExistence type="predicted"/>
<comment type="caution">
    <text evidence="2">The sequence shown here is derived from an EMBL/GenBank/DDBJ whole genome shotgun (WGS) entry which is preliminary data.</text>
</comment>
<accession>A0A5M3XXZ6</accession>
<dbReference type="AlphaFoldDB" id="A0A5M3XXZ6"/>
<dbReference type="EMBL" id="BLAF01000075">
    <property type="protein sequence ID" value="GES25850.1"/>
    <property type="molecule type" value="Genomic_DNA"/>
</dbReference>
<sequence>MSAAATIIPQHLRKQPPKSLRSLHLSANNPAAPPGKRDRTEPDRVTQQPPRPPPRPHLGANGHAAPPPRNREGTDRQTQQLS</sequence>
<protein>
    <submittedName>
        <fullName evidence="2">Uncharacterized protein</fullName>
    </submittedName>
</protein>
<keyword evidence="3" id="KW-1185">Reference proteome</keyword>
<evidence type="ECO:0000256" key="1">
    <source>
        <dbReference type="SAM" id="MobiDB-lite"/>
    </source>
</evidence>
<gene>
    <name evidence="2" type="ORF">Aple_087490</name>
</gene>
<reference evidence="2 3" key="1">
    <citation type="submission" date="2019-10" db="EMBL/GenBank/DDBJ databases">
        <title>Whole genome shotgun sequence of Acrocarpospora pleiomorpha NBRC 16267.</title>
        <authorList>
            <person name="Ichikawa N."/>
            <person name="Kimura A."/>
            <person name="Kitahashi Y."/>
            <person name="Komaki H."/>
            <person name="Oguchi A."/>
        </authorList>
    </citation>
    <scope>NUCLEOTIDE SEQUENCE [LARGE SCALE GENOMIC DNA]</scope>
    <source>
        <strain evidence="2 3">NBRC 16267</strain>
    </source>
</reference>
<evidence type="ECO:0000313" key="2">
    <source>
        <dbReference type="EMBL" id="GES25850.1"/>
    </source>
</evidence>
<dbReference type="Proteomes" id="UP000377595">
    <property type="component" value="Unassembled WGS sequence"/>
</dbReference>
<evidence type="ECO:0000313" key="3">
    <source>
        <dbReference type="Proteomes" id="UP000377595"/>
    </source>
</evidence>
<name>A0A5M3XXZ6_9ACTN</name>